<dbReference type="KEGG" id="dpte:113794954"/>
<feature type="transmembrane region" description="Helical" evidence="1">
    <location>
        <begin position="78"/>
        <end position="98"/>
    </location>
</feature>
<gene>
    <name evidence="3" type="primary">LOC113794954</name>
</gene>
<dbReference type="RefSeq" id="XP_027200921.1">
    <property type="nucleotide sequence ID" value="XM_027345120.1"/>
</dbReference>
<keyword evidence="1" id="KW-0472">Membrane</keyword>
<dbReference type="InParanoid" id="A0A6P6Y7D6"/>
<accession>A0A6P6Y7D6</accession>
<feature type="transmembrane region" description="Helical" evidence="1">
    <location>
        <begin position="261"/>
        <end position="280"/>
    </location>
</feature>
<feature type="transmembrane region" description="Helical" evidence="1">
    <location>
        <begin position="232"/>
        <end position="255"/>
    </location>
</feature>
<evidence type="ECO:0000313" key="3">
    <source>
        <dbReference type="RefSeq" id="XP_027200921.1"/>
    </source>
</evidence>
<name>A0A6P6Y7D6_DERPT</name>
<evidence type="ECO:0000256" key="1">
    <source>
        <dbReference type="SAM" id="Phobius"/>
    </source>
</evidence>
<keyword evidence="1" id="KW-1133">Transmembrane helix</keyword>
<reference evidence="3" key="1">
    <citation type="submission" date="2025-08" db="UniProtKB">
        <authorList>
            <consortium name="RefSeq"/>
        </authorList>
    </citation>
    <scope>IDENTIFICATION</scope>
    <source>
        <strain evidence="3">Airmid</strain>
    </source>
</reference>
<feature type="transmembrane region" description="Helical" evidence="1">
    <location>
        <begin position="448"/>
        <end position="469"/>
    </location>
</feature>
<feature type="transmembrane region" description="Helical" evidence="1">
    <location>
        <begin position="23"/>
        <end position="44"/>
    </location>
</feature>
<feature type="transmembrane region" description="Helical" evidence="1">
    <location>
        <begin position="474"/>
        <end position="493"/>
    </location>
</feature>
<feature type="transmembrane region" description="Helical" evidence="1">
    <location>
        <begin position="407"/>
        <end position="428"/>
    </location>
</feature>
<evidence type="ECO:0000313" key="2">
    <source>
        <dbReference type="Proteomes" id="UP000515146"/>
    </source>
</evidence>
<dbReference type="AlphaFoldDB" id="A0A6P6Y7D6"/>
<dbReference type="Proteomes" id="UP000515146">
    <property type="component" value="Unplaced"/>
</dbReference>
<keyword evidence="2" id="KW-1185">Reference proteome</keyword>
<organism evidence="2 3">
    <name type="scientific">Dermatophagoides pteronyssinus</name>
    <name type="common">European house dust mite</name>
    <dbReference type="NCBI Taxonomy" id="6956"/>
    <lineage>
        <taxon>Eukaryota</taxon>
        <taxon>Metazoa</taxon>
        <taxon>Ecdysozoa</taxon>
        <taxon>Arthropoda</taxon>
        <taxon>Chelicerata</taxon>
        <taxon>Arachnida</taxon>
        <taxon>Acari</taxon>
        <taxon>Acariformes</taxon>
        <taxon>Sarcoptiformes</taxon>
        <taxon>Astigmata</taxon>
        <taxon>Psoroptidia</taxon>
        <taxon>Analgoidea</taxon>
        <taxon>Pyroglyphidae</taxon>
        <taxon>Dermatophagoidinae</taxon>
        <taxon>Dermatophagoides</taxon>
    </lineage>
</organism>
<protein>
    <submittedName>
        <fullName evidence="3">Uncharacterized protein LOC113794954</fullName>
    </submittedName>
</protein>
<sequence length="537" mass="64546">MFFDRLKYYYRLEQILDQKNRRWWLFEFLLIIIQTVRFSFYVLLSFMNESFVRSYCPYDTTAAPLFNYFHHLDNGTSLNLTDCCITSIILTIFTIFILHTQHIIFLNDHKSLTWNFLYDISNRNYDHFRRSIYHGKDMNMIQTVIKSLSNEENFDKTISSSLATSSEMMHDSLVRMLNKNHKSFLDKLIIRLMLETNLHKFEKLRLKIFSYAGLNQRIALAMTMFTLHFMDVFLLTFVISTTFTLACLKYFEFIYNHMLDLWPLALFDCIYHLYCGYIALRNALYILHSEYVIFLTDRNSLACRSLYDITIRNYDHFHNSIIRGKNMNIINKAIKTVINNNNESNESISITTKSTKFMHNSLAIMLKKNEKNFLDKLFIRIMLDIDLYKFEKFKLKFFSYTGLKQRIALAITMFILHCMDVLLLTLVISTTFNLACLKYFNFIHIHMWNLWPLALFDCIFNLYCVYIFIRNAVLFFDFASISLIFYVSQMNFLNEKFKQLFVDLSYRKKFSLHCQRLLCWRRFQVVKMFGIMLIVWQ</sequence>
<keyword evidence="1" id="KW-0812">Transmembrane</keyword>
<proteinExistence type="predicted"/>